<dbReference type="AlphaFoldDB" id="A0A1D8TKY3"/>
<comment type="subcellular location">
    <subcellularLocation>
        <location evidence="1">Secreted</location>
    </subcellularLocation>
</comment>
<dbReference type="KEGG" id="mpro:BJP34_00455"/>
<proteinExistence type="predicted"/>
<name>A0A1D8TKY3_9CYAN</name>
<reference evidence="4" key="1">
    <citation type="submission" date="2016-10" db="EMBL/GenBank/DDBJ databases">
        <title>Comparative genomics uncovers the prolific and rare metabolic potential of the cyanobacterial genus Moorea.</title>
        <authorList>
            <person name="Leao T."/>
            <person name="Castelao G."/>
            <person name="Korobeynikov A."/>
            <person name="Monroe E.A."/>
            <person name="Podell S."/>
            <person name="Glukhov E."/>
            <person name="Allen E."/>
            <person name="Gerwick W.H."/>
            <person name="Gerwick L."/>
        </authorList>
    </citation>
    <scope>NUCLEOTIDE SEQUENCE [LARGE SCALE GENOMIC DNA]</scope>
    <source>
        <strain evidence="4">PAL-8-15-08-1</strain>
    </source>
</reference>
<dbReference type="PANTHER" id="PTHR38340">
    <property type="entry name" value="S-LAYER PROTEIN"/>
    <property type="match status" value="1"/>
</dbReference>
<dbReference type="GO" id="GO:0005615">
    <property type="term" value="C:extracellular space"/>
    <property type="evidence" value="ECO:0007669"/>
    <property type="project" value="InterPro"/>
</dbReference>
<dbReference type="OrthoDB" id="1818597at2"/>
<dbReference type="EMBL" id="CP017599">
    <property type="protein sequence ID" value="AOW98105.1"/>
    <property type="molecule type" value="Genomic_DNA"/>
</dbReference>
<dbReference type="GO" id="GO:0005509">
    <property type="term" value="F:calcium ion binding"/>
    <property type="evidence" value="ECO:0007669"/>
    <property type="project" value="InterPro"/>
</dbReference>
<keyword evidence="2" id="KW-0964">Secreted</keyword>
<dbReference type="InterPro" id="IPR050557">
    <property type="entry name" value="RTX_toxin/Mannuronan_C5-epim"/>
</dbReference>
<dbReference type="STRING" id="1458985.BJP34_00455"/>
<dbReference type="PRINTS" id="PR00313">
    <property type="entry name" value="CABNDNGRPT"/>
</dbReference>
<evidence type="ECO:0008006" key="5">
    <source>
        <dbReference type="Google" id="ProtNLM"/>
    </source>
</evidence>
<evidence type="ECO:0000313" key="4">
    <source>
        <dbReference type="Proteomes" id="UP000177870"/>
    </source>
</evidence>
<dbReference type="RefSeq" id="WP_070390627.1">
    <property type="nucleotide sequence ID" value="NZ_CP017599.1"/>
</dbReference>
<dbReference type="Pfam" id="PF00353">
    <property type="entry name" value="HemolysinCabind"/>
    <property type="match status" value="2"/>
</dbReference>
<dbReference type="Proteomes" id="UP000177870">
    <property type="component" value="Chromosome"/>
</dbReference>
<dbReference type="SUPFAM" id="SSF51120">
    <property type="entry name" value="beta-Roll"/>
    <property type="match status" value="2"/>
</dbReference>
<evidence type="ECO:0000313" key="3">
    <source>
        <dbReference type="EMBL" id="AOW98105.1"/>
    </source>
</evidence>
<accession>A0A1D8TKY3</accession>
<dbReference type="PANTHER" id="PTHR38340:SF1">
    <property type="entry name" value="S-LAYER PROTEIN"/>
    <property type="match status" value="1"/>
</dbReference>
<dbReference type="InterPro" id="IPR001343">
    <property type="entry name" value="Hemolysn_Ca-bd"/>
</dbReference>
<protein>
    <recommendedName>
        <fullName evidence="5">Calcium-binding protein</fullName>
    </recommendedName>
</protein>
<evidence type="ECO:0000256" key="2">
    <source>
        <dbReference type="ARBA" id="ARBA00022525"/>
    </source>
</evidence>
<evidence type="ECO:0000256" key="1">
    <source>
        <dbReference type="ARBA" id="ARBA00004613"/>
    </source>
</evidence>
<dbReference type="Gene3D" id="2.150.10.10">
    <property type="entry name" value="Serralysin-like metalloprotease, C-terminal"/>
    <property type="match status" value="2"/>
</dbReference>
<dbReference type="InterPro" id="IPR011049">
    <property type="entry name" value="Serralysin-like_metalloprot_C"/>
</dbReference>
<sequence>MTSDTLFLSLKSQTYNPKPNFANATGGAQFTGYSHSSSGNLTDAQAQTFVNDGLSQAIANADATFINDPTFSELFTESAGVGTEGAYEVFANSKAKVVGNFSVGAYEKFSFDFSTAVKLDSKEIENSNTEYASAKSGSYFFVLDTTNGYTRLLDYFGFKGNLISSSQVGKLNVGASYNVTVDYPYKTTDINGNNGIDYLNGSTTGEYERWFNRDTNLTVVEVNTSTIQLLGDSLIYNLGNDVHYGSIWNDKLHGTDYGDKIYSSLGDDTVYGYGGNDILEGGKGDDKLYGDNGYDKLHGSFGEDTLVGGYHNDTLFGGHDDDILIGGSGSDVMTGGSGADQFVFELNQSLLSGEYDVIKDFEVGVDQIEFSGWGYIDSSYWFSGVIAEGRLTDTHDGALFHSNYGGKVLFEGINAHELSHSDFVFDA</sequence>
<organism evidence="3 4">
    <name type="scientific">Moorena producens PAL-8-15-08-1</name>
    <dbReference type="NCBI Taxonomy" id="1458985"/>
    <lineage>
        <taxon>Bacteria</taxon>
        <taxon>Bacillati</taxon>
        <taxon>Cyanobacteriota</taxon>
        <taxon>Cyanophyceae</taxon>
        <taxon>Coleofasciculales</taxon>
        <taxon>Coleofasciculaceae</taxon>
        <taxon>Moorena</taxon>
    </lineage>
</organism>
<gene>
    <name evidence="3" type="ORF">BJP34_00455</name>
</gene>